<accession>A0ABU3EK07</accession>
<dbReference type="SUPFAM" id="SSF161098">
    <property type="entry name" value="MetI-like"/>
    <property type="match status" value="1"/>
</dbReference>
<dbReference type="EMBL" id="JAVRQI010000026">
    <property type="protein sequence ID" value="MDT1064591.1"/>
    <property type="molecule type" value="Genomic_DNA"/>
</dbReference>
<comment type="subcellular location">
    <subcellularLocation>
        <location evidence="1">Cell inner membrane</location>
        <topology evidence="1">Multi-pass membrane protein</topology>
    </subcellularLocation>
    <subcellularLocation>
        <location evidence="8">Cell membrane</location>
        <topology evidence="8">Multi-pass membrane protein</topology>
    </subcellularLocation>
</comment>
<evidence type="ECO:0000313" key="11">
    <source>
        <dbReference type="Proteomes" id="UP001251085"/>
    </source>
</evidence>
<evidence type="ECO:0000256" key="4">
    <source>
        <dbReference type="ARBA" id="ARBA00022519"/>
    </source>
</evidence>
<evidence type="ECO:0000256" key="8">
    <source>
        <dbReference type="RuleBase" id="RU363032"/>
    </source>
</evidence>
<evidence type="ECO:0000259" key="9">
    <source>
        <dbReference type="PROSITE" id="PS50928"/>
    </source>
</evidence>
<keyword evidence="7 8" id="KW-0472">Membrane</keyword>
<evidence type="ECO:0000256" key="6">
    <source>
        <dbReference type="ARBA" id="ARBA00022989"/>
    </source>
</evidence>
<name>A0ABU3EK07_9RHOB</name>
<protein>
    <submittedName>
        <fullName evidence="10">ABC transporter permease</fullName>
    </submittedName>
</protein>
<dbReference type="CDD" id="cd06261">
    <property type="entry name" value="TM_PBP2"/>
    <property type="match status" value="1"/>
</dbReference>
<dbReference type="PANTHER" id="PTHR43357">
    <property type="entry name" value="INNER MEMBRANE ABC TRANSPORTER PERMEASE PROTEIN YDCV"/>
    <property type="match status" value="1"/>
</dbReference>
<comment type="similarity">
    <text evidence="8">Belongs to the binding-protein-dependent transport system permease family.</text>
</comment>
<dbReference type="PROSITE" id="PS50928">
    <property type="entry name" value="ABC_TM1"/>
    <property type="match status" value="1"/>
</dbReference>
<gene>
    <name evidence="10" type="ORF">RM190_22215</name>
</gene>
<evidence type="ECO:0000256" key="1">
    <source>
        <dbReference type="ARBA" id="ARBA00004429"/>
    </source>
</evidence>
<feature type="domain" description="ABC transmembrane type-1" evidence="9">
    <location>
        <begin position="62"/>
        <end position="253"/>
    </location>
</feature>
<feature type="transmembrane region" description="Helical" evidence="8">
    <location>
        <begin position="231"/>
        <end position="253"/>
    </location>
</feature>
<dbReference type="PANTHER" id="PTHR43357:SF4">
    <property type="entry name" value="INNER MEMBRANE ABC TRANSPORTER PERMEASE PROTEIN YDCV"/>
    <property type="match status" value="1"/>
</dbReference>
<evidence type="ECO:0000313" key="10">
    <source>
        <dbReference type="EMBL" id="MDT1064591.1"/>
    </source>
</evidence>
<keyword evidence="5 8" id="KW-0812">Transmembrane</keyword>
<sequence length="259" mass="28454">MFALSRLLGVYVGIFCVAMIAPVAIVLVLSFSNESYLSFPPESYSLRWFEAFLGDAAWRRSMSISATVAVLSSLISTTIGFLAAYAFVRKSFRFKKAFLATMLMPIIAPSVIIAVSLYFMTAKIGLMGNMVWLAFCHSVISVPIVLIIMIAGVKSVDPNIERAAVGLGASKAYLFRRIIIPLTYPSIVSSMLFSFLASFDELIISLFLAGTRKQTMPVRIWNSLHLEVEPVIAAVSAFLIGLTCLVLLLNYLVTRRRAG</sequence>
<feature type="transmembrane region" description="Helical" evidence="8">
    <location>
        <begin position="131"/>
        <end position="153"/>
    </location>
</feature>
<comment type="caution">
    <text evidence="10">The sequence shown here is derived from an EMBL/GenBank/DDBJ whole genome shotgun (WGS) entry which is preliminary data.</text>
</comment>
<reference evidence="11" key="1">
    <citation type="submission" date="2023-07" db="EMBL/GenBank/DDBJ databases">
        <title>Characterization of two Paracoccaceae strains isolated from Phycosphere and proposal of Xinfangfangia lacusdiani sp. nov.</title>
        <authorList>
            <person name="Deng Y."/>
            <person name="Zhang Y.Q."/>
        </authorList>
    </citation>
    <scope>NUCLEOTIDE SEQUENCE [LARGE SCALE GENOMIC DNA]</scope>
    <source>
        <strain evidence="11">CPCC 101403</strain>
    </source>
</reference>
<organism evidence="10 11">
    <name type="scientific">Paracoccus broussonetiae</name>
    <dbReference type="NCBI Taxonomy" id="3075834"/>
    <lineage>
        <taxon>Bacteria</taxon>
        <taxon>Pseudomonadati</taxon>
        <taxon>Pseudomonadota</taxon>
        <taxon>Alphaproteobacteria</taxon>
        <taxon>Rhodobacterales</taxon>
        <taxon>Paracoccaceae</taxon>
        <taxon>Paracoccus</taxon>
    </lineage>
</organism>
<dbReference type="RefSeq" id="WP_311761676.1">
    <property type="nucleotide sequence ID" value="NZ_JAVRQI010000026.1"/>
</dbReference>
<evidence type="ECO:0000256" key="2">
    <source>
        <dbReference type="ARBA" id="ARBA00022448"/>
    </source>
</evidence>
<keyword evidence="11" id="KW-1185">Reference proteome</keyword>
<keyword evidence="3" id="KW-1003">Cell membrane</keyword>
<feature type="transmembrane region" description="Helical" evidence="8">
    <location>
        <begin position="62"/>
        <end position="85"/>
    </location>
</feature>
<dbReference type="Proteomes" id="UP001251085">
    <property type="component" value="Unassembled WGS sequence"/>
</dbReference>
<dbReference type="InterPro" id="IPR035906">
    <property type="entry name" value="MetI-like_sf"/>
</dbReference>
<feature type="transmembrane region" description="Helical" evidence="8">
    <location>
        <begin position="174"/>
        <end position="197"/>
    </location>
</feature>
<dbReference type="Gene3D" id="1.10.3720.10">
    <property type="entry name" value="MetI-like"/>
    <property type="match status" value="1"/>
</dbReference>
<evidence type="ECO:0000256" key="5">
    <source>
        <dbReference type="ARBA" id="ARBA00022692"/>
    </source>
</evidence>
<keyword evidence="6 8" id="KW-1133">Transmembrane helix</keyword>
<feature type="transmembrane region" description="Helical" evidence="8">
    <location>
        <begin position="97"/>
        <end position="119"/>
    </location>
</feature>
<dbReference type="Pfam" id="PF00528">
    <property type="entry name" value="BPD_transp_1"/>
    <property type="match status" value="1"/>
</dbReference>
<evidence type="ECO:0000256" key="3">
    <source>
        <dbReference type="ARBA" id="ARBA00022475"/>
    </source>
</evidence>
<keyword evidence="4" id="KW-0997">Cell inner membrane</keyword>
<proteinExistence type="inferred from homology"/>
<feature type="transmembrane region" description="Helical" evidence="8">
    <location>
        <begin position="7"/>
        <end position="31"/>
    </location>
</feature>
<keyword evidence="2 8" id="KW-0813">Transport</keyword>
<dbReference type="InterPro" id="IPR000515">
    <property type="entry name" value="MetI-like"/>
</dbReference>
<evidence type="ECO:0000256" key="7">
    <source>
        <dbReference type="ARBA" id="ARBA00023136"/>
    </source>
</evidence>